<name>A0A382NG62_9ZZZZ</name>
<dbReference type="EMBL" id="UINC01100257">
    <property type="protein sequence ID" value="SVC60179.1"/>
    <property type="molecule type" value="Genomic_DNA"/>
</dbReference>
<gene>
    <name evidence="1" type="ORF">METZ01_LOCUS313033</name>
</gene>
<dbReference type="AlphaFoldDB" id="A0A382NG62"/>
<protein>
    <submittedName>
        <fullName evidence="1">Uncharacterized protein</fullName>
    </submittedName>
</protein>
<sequence>MAIQGAGKIVVVSVSINVDLKVFKPIEKSVILTGSVLMNRLYPDKHI</sequence>
<organism evidence="1">
    <name type="scientific">marine metagenome</name>
    <dbReference type="NCBI Taxonomy" id="408172"/>
    <lineage>
        <taxon>unclassified sequences</taxon>
        <taxon>metagenomes</taxon>
        <taxon>ecological metagenomes</taxon>
    </lineage>
</organism>
<proteinExistence type="predicted"/>
<reference evidence="1" key="1">
    <citation type="submission" date="2018-05" db="EMBL/GenBank/DDBJ databases">
        <authorList>
            <person name="Lanie J.A."/>
            <person name="Ng W.-L."/>
            <person name="Kazmierczak K.M."/>
            <person name="Andrzejewski T.M."/>
            <person name="Davidsen T.M."/>
            <person name="Wayne K.J."/>
            <person name="Tettelin H."/>
            <person name="Glass J.I."/>
            <person name="Rusch D."/>
            <person name="Podicherti R."/>
            <person name="Tsui H.-C.T."/>
            <person name="Winkler M.E."/>
        </authorList>
    </citation>
    <scope>NUCLEOTIDE SEQUENCE</scope>
</reference>
<accession>A0A382NG62</accession>
<evidence type="ECO:0000313" key="1">
    <source>
        <dbReference type="EMBL" id="SVC60179.1"/>
    </source>
</evidence>